<dbReference type="InterPro" id="IPR050589">
    <property type="entry name" value="Ikaros_C2H2-ZF"/>
</dbReference>
<evidence type="ECO:0000256" key="6">
    <source>
        <dbReference type="ARBA" id="ARBA00023125"/>
    </source>
</evidence>
<evidence type="ECO:0000256" key="7">
    <source>
        <dbReference type="ARBA" id="ARBA00023242"/>
    </source>
</evidence>
<keyword evidence="6" id="KW-0238">DNA-binding</keyword>
<dbReference type="GO" id="GO:0008270">
    <property type="term" value="F:zinc ion binding"/>
    <property type="evidence" value="ECO:0007669"/>
    <property type="project" value="UniProtKB-KW"/>
</dbReference>
<name>A0A4W6CR40_LATCA</name>
<dbReference type="AlphaFoldDB" id="A0A4W6CR40"/>
<protein>
    <recommendedName>
        <fullName evidence="9">C2H2-type domain-containing protein</fullName>
    </recommendedName>
</protein>
<evidence type="ECO:0000313" key="10">
    <source>
        <dbReference type="Ensembl" id="ENSLCAP00010014763.1"/>
    </source>
</evidence>
<dbReference type="InterPro" id="IPR036236">
    <property type="entry name" value="Znf_C2H2_sf"/>
</dbReference>
<organism evidence="10 11">
    <name type="scientific">Lates calcarifer</name>
    <name type="common">Barramundi</name>
    <name type="synonym">Holocentrus calcarifer</name>
    <dbReference type="NCBI Taxonomy" id="8187"/>
    <lineage>
        <taxon>Eukaryota</taxon>
        <taxon>Metazoa</taxon>
        <taxon>Chordata</taxon>
        <taxon>Craniata</taxon>
        <taxon>Vertebrata</taxon>
        <taxon>Euteleostomi</taxon>
        <taxon>Actinopterygii</taxon>
        <taxon>Neopterygii</taxon>
        <taxon>Teleostei</taxon>
        <taxon>Neoteleostei</taxon>
        <taxon>Acanthomorphata</taxon>
        <taxon>Carangaria</taxon>
        <taxon>Carangaria incertae sedis</taxon>
        <taxon>Centropomidae</taxon>
        <taxon>Lates</taxon>
    </lineage>
</organism>
<keyword evidence="11" id="KW-1185">Reference proteome</keyword>
<keyword evidence="5" id="KW-0862">Zinc</keyword>
<evidence type="ECO:0000313" key="11">
    <source>
        <dbReference type="Proteomes" id="UP000314980"/>
    </source>
</evidence>
<keyword evidence="3" id="KW-0677">Repeat</keyword>
<comment type="subcellular location">
    <subcellularLocation>
        <location evidence="1">Nucleus</location>
    </subcellularLocation>
</comment>
<evidence type="ECO:0000256" key="5">
    <source>
        <dbReference type="ARBA" id="ARBA00022833"/>
    </source>
</evidence>
<dbReference type="SMART" id="SM00355">
    <property type="entry name" value="ZnF_C2H2"/>
    <property type="match status" value="3"/>
</dbReference>
<evidence type="ECO:0000256" key="1">
    <source>
        <dbReference type="ARBA" id="ARBA00004123"/>
    </source>
</evidence>
<dbReference type="PANTHER" id="PTHR24404">
    <property type="entry name" value="ZINC FINGER PROTEIN"/>
    <property type="match status" value="1"/>
</dbReference>
<dbReference type="SUPFAM" id="SSF57667">
    <property type="entry name" value="beta-beta-alpha zinc fingers"/>
    <property type="match status" value="1"/>
</dbReference>
<dbReference type="GO" id="GO:0006357">
    <property type="term" value="P:regulation of transcription by RNA polymerase II"/>
    <property type="evidence" value="ECO:0007669"/>
    <property type="project" value="TreeGrafter"/>
</dbReference>
<dbReference type="PROSITE" id="PS50157">
    <property type="entry name" value="ZINC_FINGER_C2H2_2"/>
    <property type="match status" value="3"/>
</dbReference>
<evidence type="ECO:0000259" key="9">
    <source>
        <dbReference type="PROSITE" id="PS50157"/>
    </source>
</evidence>
<dbReference type="Pfam" id="PF00096">
    <property type="entry name" value="zf-C2H2"/>
    <property type="match status" value="1"/>
</dbReference>
<proteinExistence type="predicted"/>
<dbReference type="GO" id="GO:0005634">
    <property type="term" value="C:nucleus"/>
    <property type="evidence" value="ECO:0007669"/>
    <property type="project" value="UniProtKB-SubCell"/>
</dbReference>
<feature type="domain" description="C2H2-type" evidence="9">
    <location>
        <begin position="99"/>
        <end position="118"/>
    </location>
</feature>
<feature type="domain" description="C2H2-type" evidence="9">
    <location>
        <begin position="135"/>
        <end position="158"/>
    </location>
</feature>
<accession>A0A4W6CR40</accession>
<evidence type="ECO:0000256" key="4">
    <source>
        <dbReference type="ARBA" id="ARBA00022771"/>
    </source>
</evidence>
<evidence type="ECO:0000256" key="3">
    <source>
        <dbReference type="ARBA" id="ARBA00022737"/>
    </source>
</evidence>
<evidence type="ECO:0000256" key="8">
    <source>
        <dbReference type="PROSITE-ProRule" id="PRU00042"/>
    </source>
</evidence>
<dbReference type="InterPro" id="IPR013087">
    <property type="entry name" value="Znf_C2H2_type"/>
</dbReference>
<keyword evidence="2" id="KW-0479">Metal-binding</keyword>
<dbReference type="Pfam" id="PF13894">
    <property type="entry name" value="zf-C2H2_4"/>
    <property type="match status" value="1"/>
</dbReference>
<reference evidence="11" key="1">
    <citation type="submission" date="2015-09" db="EMBL/GenBank/DDBJ databases">
        <authorList>
            <person name="Sai Rama Sridatta P."/>
        </authorList>
    </citation>
    <scope>NUCLEOTIDE SEQUENCE [LARGE SCALE GENOMIC DNA]</scope>
</reference>
<dbReference type="Gene3D" id="3.30.160.60">
    <property type="entry name" value="Classic Zinc Finger"/>
    <property type="match status" value="2"/>
</dbReference>
<keyword evidence="4 8" id="KW-0863">Zinc-finger</keyword>
<dbReference type="Ensembl" id="ENSLCAT00010015078.1">
    <property type="protein sequence ID" value="ENSLCAP00010014763.1"/>
    <property type="gene ID" value="ENSLCAG00010007002.1"/>
</dbReference>
<dbReference type="PANTHER" id="PTHR24404:SF114">
    <property type="entry name" value="KLUMPFUSS, ISOFORM B-RELATED"/>
    <property type="match status" value="1"/>
</dbReference>
<dbReference type="GeneTree" id="ENSGT01120000274371"/>
<dbReference type="GO" id="GO:0003700">
    <property type="term" value="F:DNA-binding transcription factor activity"/>
    <property type="evidence" value="ECO:0007669"/>
    <property type="project" value="TreeGrafter"/>
</dbReference>
<reference evidence="10" key="2">
    <citation type="submission" date="2025-08" db="UniProtKB">
        <authorList>
            <consortium name="Ensembl"/>
        </authorList>
    </citation>
    <scope>IDENTIFICATION</scope>
</reference>
<evidence type="ECO:0000256" key="2">
    <source>
        <dbReference type="ARBA" id="ARBA00022723"/>
    </source>
</evidence>
<sequence>KEDPSRPKDLSFEELKTEDQTGATDLKYKCKKCDRSFSKPKQEEQSKGLFHCSECGRRFMSNSALGSHKRWHKEKKFLRSSLKDDDLKSGIHKTEDGPFQCNVCGKQFFNHCVLQRHQMHSDAPTAVSSGDPNGLTCLECGTTFCQESDLHQHYIEHARGAY</sequence>
<reference evidence="10" key="3">
    <citation type="submission" date="2025-09" db="UniProtKB">
        <authorList>
            <consortium name="Ensembl"/>
        </authorList>
    </citation>
    <scope>IDENTIFICATION</scope>
</reference>
<dbReference type="PROSITE" id="PS00028">
    <property type="entry name" value="ZINC_FINGER_C2H2_1"/>
    <property type="match status" value="2"/>
</dbReference>
<feature type="domain" description="C2H2-type" evidence="9">
    <location>
        <begin position="50"/>
        <end position="77"/>
    </location>
</feature>
<dbReference type="Proteomes" id="UP000314980">
    <property type="component" value="Unassembled WGS sequence"/>
</dbReference>
<dbReference type="GO" id="GO:0000978">
    <property type="term" value="F:RNA polymerase II cis-regulatory region sequence-specific DNA binding"/>
    <property type="evidence" value="ECO:0007669"/>
    <property type="project" value="TreeGrafter"/>
</dbReference>
<dbReference type="InParanoid" id="A0A4W6CR40"/>
<keyword evidence="7" id="KW-0539">Nucleus</keyword>